<dbReference type="InterPro" id="IPR017871">
    <property type="entry name" value="ABC_transporter-like_CS"/>
</dbReference>
<name>A0ABS1YIE6_9ACTN</name>
<dbReference type="SMART" id="SM00382">
    <property type="entry name" value="AAA"/>
    <property type="match status" value="1"/>
</dbReference>
<evidence type="ECO:0000259" key="7">
    <source>
        <dbReference type="PROSITE" id="PS50893"/>
    </source>
</evidence>
<dbReference type="SUPFAM" id="SSF52540">
    <property type="entry name" value="P-loop containing nucleoside triphosphate hydrolases"/>
    <property type="match status" value="1"/>
</dbReference>
<dbReference type="PROSITE" id="PS50893">
    <property type="entry name" value="ABC_TRANSPORTER_2"/>
    <property type="match status" value="1"/>
</dbReference>
<keyword evidence="3" id="KW-0547">Nucleotide-binding</keyword>
<dbReference type="InterPro" id="IPR003593">
    <property type="entry name" value="AAA+_ATPase"/>
</dbReference>
<proteinExistence type="predicted"/>
<evidence type="ECO:0000256" key="4">
    <source>
        <dbReference type="ARBA" id="ARBA00022840"/>
    </source>
</evidence>
<comment type="caution">
    <text evidence="8">The sequence shown here is derived from an EMBL/GenBank/DDBJ whole genome shotgun (WGS) entry which is preliminary data.</text>
</comment>
<evidence type="ECO:0000256" key="6">
    <source>
        <dbReference type="ARBA" id="ARBA00023136"/>
    </source>
</evidence>
<dbReference type="InterPro" id="IPR050166">
    <property type="entry name" value="ABC_transporter_ATP-bind"/>
</dbReference>
<keyword evidence="1" id="KW-0813">Transport</keyword>
<dbReference type="InterPro" id="IPR027417">
    <property type="entry name" value="P-loop_NTPase"/>
</dbReference>
<dbReference type="Proteomes" id="UP000622245">
    <property type="component" value="Unassembled WGS sequence"/>
</dbReference>
<evidence type="ECO:0000256" key="5">
    <source>
        <dbReference type="ARBA" id="ARBA00022967"/>
    </source>
</evidence>
<protein>
    <submittedName>
        <fullName evidence="8">ABC transporter ATP-binding protein</fullName>
    </submittedName>
</protein>
<gene>
    <name evidence="8" type="ORF">JM949_18255</name>
</gene>
<dbReference type="Gene3D" id="3.40.50.300">
    <property type="entry name" value="P-loop containing nucleotide triphosphate hydrolases"/>
    <property type="match status" value="2"/>
</dbReference>
<keyword evidence="5" id="KW-1278">Translocase</keyword>
<evidence type="ECO:0000313" key="9">
    <source>
        <dbReference type="Proteomes" id="UP000622245"/>
    </source>
</evidence>
<feature type="domain" description="ABC transporter" evidence="7">
    <location>
        <begin position="16"/>
        <end position="210"/>
    </location>
</feature>
<dbReference type="PANTHER" id="PTHR42788">
    <property type="entry name" value="TAURINE IMPORT ATP-BINDING PROTEIN-RELATED"/>
    <property type="match status" value="1"/>
</dbReference>
<organism evidence="8 9">
    <name type="scientific">Micromonospora tarensis</name>
    <dbReference type="NCBI Taxonomy" id="2806100"/>
    <lineage>
        <taxon>Bacteria</taxon>
        <taxon>Bacillati</taxon>
        <taxon>Actinomycetota</taxon>
        <taxon>Actinomycetes</taxon>
        <taxon>Micromonosporales</taxon>
        <taxon>Micromonosporaceae</taxon>
        <taxon>Micromonospora</taxon>
    </lineage>
</organism>
<evidence type="ECO:0000313" key="8">
    <source>
        <dbReference type="EMBL" id="MBM0277196.1"/>
    </source>
</evidence>
<reference evidence="8 9" key="1">
    <citation type="submission" date="2021-01" db="EMBL/GenBank/DDBJ databases">
        <title>Draft genome sequence of Micromonospora sp. strain STR1s_6.</title>
        <authorList>
            <person name="Karlyshev A."/>
            <person name="Jawad R."/>
        </authorList>
    </citation>
    <scope>NUCLEOTIDE SEQUENCE [LARGE SCALE GENOMIC DNA]</scope>
    <source>
        <strain evidence="8 9">STR1S-6</strain>
    </source>
</reference>
<dbReference type="EMBL" id="JAEVHL010000090">
    <property type="protein sequence ID" value="MBM0277196.1"/>
    <property type="molecule type" value="Genomic_DNA"/>
</dbReference>
<evidence type="ECO:0000256" key="3">
    <source>
        <dbReference type="ARBA" id="ARBA00022741"/>
    </source>
</evidence>
<evidence type="ECO:0000256" key="2">
    <source>
        <dbReference type="ARBA" id="ARBA00022475"/>
    </source>
</evidence>
<keyword evidence="9" id="KW-1185">Reference proteome</keyword>
<sequence>MASRTAGHLSGATPVLTAHGVGRAFGPSVVLAGVDLTIARGEVVALLGGSGSGKSTLLRILAGLDGEASGTSVVHGTAAVVFQEHRLLPWKRVADNVGLADRHRAWPTELSGGQAQRVAVARALVREPDLLLLDEPFGALDALTRLRMQILLRRLRAEHGFAALLVTHDVEEALLLADRILLLDDCRIAAELPVDLAPTRTPDDPAFGALRRHLLDRLGVPTP</sequence>
<dbReference type="PROSITE" id="PS00211">
    <property type="entry name" value="ABC_TRANSPORTER_1"/>
    <property type="match status" value="1"/>
</dbReference>
<keyword evidence="4 8" id="KW-0067">ATP-binding</keyword>
<evidence type="ECO:0000256" key="1">
    <source>
        <dbReference type="ARBA" id="ARBA00022448"/>
    </source>
</evidence>
<dbReference type="GO" id="GO:0005524">
    <property type="term" value="F:ATP binding"/>
    <property type="evidence" value="ECO:0007669"/>
    <property type="project" value="UniProtKB-KW"/>
</dbReference>
<dbReference type="RefSeq" id="WP_203149637.1">
    <property type="nucleotide sequence ID" value="NZ_JAEVHL010000090.1"/>
</dbReference>
<dbReference type="PANTHER" id="PTHR42788:SF17">
    <property type="entry name" value="ALIPHATIC SULFONATES IMPORT ATP-BINDING PROTEIN SSUB"/>
    <property type="match status" value="1"/>
</dbReference>
<dbReference type="Pfam" id="PF00005">
    <property type="entry name" value="ABC_tran"/>
    <property type="match status" value="1"/>
</dbReference>
<keyword evidence="6" id="KW-0472">Membrane</keyword>
<keyword evidence="2" id="KW-1003">Cell membrane</keyword>
<accession>A0ABS1YIE6</accession>
<dbReference type="InterPro" id="IPR003439">
    <property type="entry name" value="ABC_transporter-like_ATP-bd"/>
</dbReference>